<name>A0A9X7YRW0_9GAMM</name>
<dbReference type="InterPro" id="IPR027417">
    <property type="entry name" value="P-loop_NTPase"/>
</dbReference>
<dbReference type="RefSeq" id="WP_013983416.1">
    <property type="nucleotide sequence ID" value="NZ_CP067013.1"/>
</dbReference>
<dbReference type="Pfam" id="PF13481">
    <property type="entry name" value="AAA_25"/>
    <property type="match status" value="1"/>
</dbReference>
<dbReference type="Gene3D" id="3.40.50.300">
    <property type="entry name" value="P-loop containing nucleotide triphosphate hydrolases"/>
    <property type="match status" value="1"/>
</dbReference>
<sequence length="373" mass="40262">MADITKRPGAPATMSRFADEVEPANAAVVEAQRPVRSRAAHSFKFLAANQLPVKPIAWLVKDYLESDTLAVLYGPPSAGKSFLALDISCCIAAGLSFHGHDVKPGAVFYIVGEGHGGVARRIHAWAAHNRSAVPGSLFISETPADFFDCDSAARVASAVDSIAIATGVQPTLIVIDTMARNFLGEENSATDINHFVRNLDDMRRRWQATVLIVHHSGKDHERGARGSIALKCGVDAEYEVTCSAKDGMVRLTPGKMKDAVKPTPLAFELESVLVKDAFGHPVQSAVLRSVAYTATSNPLQPQGKNQQRALQVLKDMYSEASEKGEAPDITLDDWKKRLAEHGVTRNRAKEACDSLARRGIVSVDESHVALCTE</sequence>
<organism evidence="1 2">
    <name type="scientific">Stutzerimonas balearica</name>
    <dbReference type="NCBI Taxonomy" id="74829"/>
    <lineage>
        <taxon>Bacteria</taxon>
        <taxon>Pseudomonadati</taxon>
        <taxon>Pseudomonadota</taxon>
        <taxon>Gammaproteobacteria</taxon>
        <taxon>Pseudomonadales</taxon>
        <taxon>Pseudomonadaceae</taxon>
        <taxon>Stutzerimonas</taxon>
    </lineage>
</organism>
<evidence type="ECO:0000313" key="2">
    <source>
        <dbReference type="Proteomes" id="UP000595933"/>
    </source>
</evidence>
<protein>
    <submittedName>
        <fullName evidence="1">AAA family ATPase</fullName>
    </submittedName>
</protein>
<dbReference type="EMBL" id="CP067013">
    <property type="protein sequence ID" value="QQN50619.1"/>
    <property type="molecule type" value="Genomic_DNA"/>
</dbReference>
<dbReference type="AlphaFoldDB" id="A0A9X7YRW0"/>
<proteinExistence type="predicted"/>
<gene>
    <name evidence="1" type="ORF">I6H70_19140</name>
</gene>
<evidence type="ECO:0000313" key="1">
    <source>
        <dbReference type="EMBL" id="QQN50619.1"/>
    </source>
</evidence>
<dbReference type="Proteomes" id="UP000595933">
    <property type="component" value="Chromosome"/>
</dbReference>
<dbReference type="SUPFAM" id="SSF52540">
    <property type="entry name" value="P-loop containing nucleoside triphosphate hydrolases"/>
    <property type="match status" value="1"/>
</dbReference>
<reference evidence="1 2" key="1">
    <citation type="submission" date="2020-12" db="EMBL/GenBank/DDBJ databases">
        <title>FDA dAtabase for Regulatory Grade micrObial Sequences (FDA-ARGOS): Supporting development and validation of Infectious Disease Dx tests.</title>
        <authorList>
            <person name="Sproer C."/>
            <person name="Gronow S."/>
            <person name="Severitt S."/>
            <person name="Schroder I."/>
            <person name="Tallon L."/>
            <person name="Sadzewicz L."/>
            <person name="Zhao X."/>
            <person name="Boylan J."/>
            <person name="Ott S."/>
            <person name="Bowen H."/>
            <person name="Vavikolanu K."/>
            <person name="Mehta A."/>
            <person name="Aluvathingal J."/>
            <person name="Nadendla S."/>
            <person name="Lowell S."/>
            <person name="Myers T."/>
            <person name="Yan Y."/>
            <person name="Sichtig H."/>
        </authorList>
    </citation>
    <scope>NUCLEOTIDE SEQUENCE [LARGE SCALE GENOMIC DNA]</scope>
    <source>
        <strain evidence="1 2">FDAARGOS_1013</strain>
    </source>
</reference>
<accession>A0A9X7YRW0</accession>